<evidence type="ECO:0000256" key="8">
    <source>
        <dbReference type="SAM" id="Phobius"/>
    </source>
</evidence>
<evidence type="ECO:0000256" key="2">
    <source>
        <dbReference type="ARBA" id="ARBA00022771"/>
    </source>
</evidence>
<feature type="compositionally biased region" description="Basic and acidic residues" evidence="7">
    <location>
        <begin position="563"/>
        <end position="585"/>
    </location>
</feature>
<dbReference type="SMART" id="SM00291">
    <property type="entry name" value="ZnF_ZZ"/>
    <property type="match status" value="1"/>
</dbReference>
<gene>
    <name evidence="11" type="ORF">LTR24_007305</name>
</gene>
<feature type="compositionally biased region" description="Polar residues" evidence="7">
    <location>
        <begin position="872"/>
        <end position="881"/>
    </location>
</feature>
<feature type="domain" description="EF-hand" evidence="10">
    <location>
        <begin position="440"/>
        <end position="475"/>
    </location>
</feature>
<evidence type="ECO:0000313" key="12">
    <source>
        <dbReference type="Proteomes" id="UP001345013"/>
    </source>
</evidence>
<evidence type="ECO:0000256" key="6">
    <source>
        <dbReference type="SAM" id="Coils"/>
    </source>
</evidence>
<dbReference type="Gene3D" id="1.10.238.10">
    <property type="entry name" value="EF-hand"/>
    <property type="match status" value="1"/>
</dbReference>
<dbReference type="InterPro" id="IPR043145">
    <property type="entry name" value="Znf_ZZ_sf"/>
</dbReference>
<dbReference type="InterPro" id="IPR011992">
    <property type="entry name" value="EF-hand-dom_pair"/>
</dbReference>
<dbReference type="CDD" id="cd00051">
    <property type="entry name" value="EFh"/>
    <property type="match status" value="1"/>
</dbReference>
<name>A0ABR0K3R6_9EURO</name>
<keyword evidence="8" id="KW-1133">Transmembrane helix</keyword>
<dbReference type="InterPro" id="IPR002048">
    <property type="entry name" value="EF_hand_dom"/>
</dbReference>
<keyword evidence="12" id="KW-1185">Reference proteome</keyword>
<keyword evidence="3" id="KW-0862">Zinc</keyword>
<evidence type="ECO:0000256" key="3">
    <source>
        <dbReference type="ARBA" id="ARBA00022833"/>
    </source>
</evidence>
<evidence type="ECO:0000256" key="1">
    <source>
        <dbReference type="ARBA" id="ARBA00022723"/>
    </source>
</evidence>
<accession>A0ABR0K3R6</accession>
<evidence type="ECO:0000256" key="7">
    <source>
        <dbReference type="SAM" id="MobiDB-lite"/>
    </source>
</evidence>
<feature type="region of interest" description="Disordered" evidence="7">
    <location>
        <begin position="560"/>
        <end position="592"/>
    </location>
</feature>
<dbReference type="CDD" id="cd02340">
    <property type="entry name" value="ZZ_NBR1_like"/>
    <property type="match status" value="1"/>
</dbReference>
<proteinExistence type="predicted"/>
<dbReference type="EMBL" id="JAVRRG010000108">
    <property type="protein sequence ID" value="KAK5084967.1"/>
    <property type="molecule type" value="Genomic_DNA"/>
</dbReference>
<reference evidence="11 12" key="1">
    <citation type="submission" date="2023-08" db="EMBL/GenBank/DDBJ databases">
        <title>Black Yeasts Isolated from many extreme environments.</title>
        <authorList>
            <person name="Coleine C."/>
            <person name="Stajich J.E."/>
            <person name="Selbmann L."/>
        </authorList>
    </citation>
    <scope>NUCLEOTIDE SEQUENCE [LARGE SCALE GENOMIC DNA]</scope>
    <source>
        <strain evidence="11 12">CCFEE 5885</strain>
    </source>
</reference>
<feature type="coiled-coil region" evidence="6">
    <location>
        <begin position="810"/>
        <end position="837"/>
    </location>
</feature>
<dbReference type="PROSITE" id="PS50135">
    <property type="entry name" value="ZF_ZZ_2"/>
    <property type="match status" value="1"/>
</dbReference>
<dbReference type="PROSITE" id="PS01357">
    <property type="entry name" value="ZF_ZZ_1"/>
    <property type="match status" value="1"/>
</dbReference>
<dbReference type="Pfam" id="PF00569">
    <property type="entry name" value="ZZ"/>
    <property type="match status" value="1"/>
</dbReference>
<dbReference type="InterPro" id="IPR000433">
    <property type="entry name" value="Znf_ZZ"/>
</dbReference>
<keyword evidence="2 5" id="KW-0863">Zinc-finger</keyword>
<evidence type="ECO:0000259" key="9">
    <source>
        <dbReference type="PROSITE" id="PS50135"/>
    </source>
</evidence>
<evidence type="ECO:0000256" key="5">
    <source>
        <dbReference type="PROSITE-ProRule" id="PRU00228"/>
    </source>
</evidence>
<dbReference type="SUPFAM" id="SSF57850">
    <property type="entry name" value="RING/U-box"/>
    <property type="match status" value="1"/>
</dbReference>
<dbReference type="PROSITE" id="PS50222">
    <property type="entry name" value="EF_HAND_2"/>
    <property type="match status" value="2"/>
</dbReference>
<evidence type="ECO:0000259" key="10">
    <source>
        <dbReference type="PROSITE" id="PS50222"/>
    </source>
</evidence>
<dbReference type="PANTHER" id="PTHR20930:SF0">
    <property type="entry name" value="PROTEIN ILRUN"/>
    <property type="match status" value="1"/>
</dbReference>
<organism evidence="11 12">
    <name type="scientific">Lithohypha guttulata</name>
    <dbReference type="NCBI Taxonomy" id="1690604"/>
    <lineage>
        <taxon>Eukaryota</taxon>
        <taxon>Fungi</taxon>
        <taxon>Dikarya</taxon>
        <taxon>Ascomycota</taxon>
        <taxon>Pezizomycotina</taxon>
        <taxon>Eurotiomycetes</taxon>
        <taxon>Chaetothyriomycetidae</taxon>
        <taxon>Chaetothyriales</taxon>
        <taxon>Trichomeriaceae</taxon>
        <taxon>Lithohypha</taxon>
    </lineage>
</organism>
<feature type="transmembrane region" description="Helical" evidence="8">
    <location>
        <begin position="12"/>
        <end position="28"/>
    </location>
</feature>
<dbReference type="InterPro" id="IPR018247">
    <property type="entry name" value="EF_Hand_1_Ca_BS"/>
</dbReference>
<feature type="region of interest" description="Disordered" evidence="7">
    <location>
        <begin position="872"/>
        <end position="901"/>
    </location>
</feature>
<evidence type="ECO:0008006" key="13">
    <source>
        <dbReference type="Google" id="ProtNLM"/>
    </source>
</evidence>
<dbReference type="PROSITE" id="PS00018">
    <property type="entry name" value="EF_HAND_1"/>
    <property type="match status" value="2"/>
</dbReference>
<dbReference type="Proteomes" id="UP001345013">
    <property type="component" value="Unassembled WGS sequence"/>
</dbReference>
<comment type="caution">
    <text evidence="11">The sequence shown here is derived from an EMBL/GenBank/DDBJ whole genome shotgun (WGS) entry which is preliminary data.</text>
</comment>
<keyword evidence="4" id="KW-0106">Calcium</keyword>
<keyword evidence="6" id="KW-0175">Coiled coil</keyword>
<feature type="domain" description="ZZ-type" evidence="9">
    <location>
        <begin position="263"/>
        <end position="315"/>
    </location>
</feature>
<keyword evidence="8" id="KW-0472">Membrane</keyword>
<feature type="region of interest" description="Disordered" evidence="7">
    <location>
        <begin position="695"/>
        <end position="753"/>
    </location>
</feature>
<keyword evidence="8" id="KW-0812">Transmembrane</keyword>
<dbReference type="SMART" id="SM00054">
    <property type="entry name" value="EFh"/>
    <property type="match status" value="2"/>
</dbReference>
<sequence length="987" mass="112549">MQSSIGVPRGALYVLSGVAAVAACYFSYQRLHQSQIKVPTDASLHRSNAVRRRRRRWREGHRPIDLDHDPTTRALEHLRQREDSGQGYGFYHNRYYVNQQVLSSHGEGLVLLPSRLEHVHTTIAQAQGHPLPQAVSDQLWMHIQARFIQAFLQEEYPQGYLVSPDGAELYAALAPSIEPDLVQGALQIHDEGEDIVDADIPFPEQLQASVNRRAEGPAGIAQALSAEIGRPTSRDEEQDDDHTVLDLLYRIGEEQAQMNGYQHRGVECNGCGMQPIRGIRYHCANCWDYDLCETCEAQQIHHKTHVFYKIRMPAPTRGQIKLVQPKWYPGNPNACPESIATTLKEHLLRTTNLDRQDLDALYDQFKCIAGRVFKEDPDNIGMAIDRPSFDRYFTSTSADRPPTPNLIFDRIFAFYDRNSDGMITFSEFAHGMAELAHNTSREARIRRLFRAFDLNSDGYVDRKDFLYLLRAHYNLNKELAHELIYARDDAILSEEEIREVIHGNNPISAVFGGSWFPVHQSRHGHGKHTDTNGDLVLDSEHDPILQADSQMLGNRAEAIARQASERRSDMQARHHGDNQEARDEPVVGGSGPRSILFIASSLPTRLERTENVNGDESVHNSNAWPNDHITEEDVVQALGTTIDFEDITDSQDRQRVLAAQKERLWRELDASNQNTEQAAFHDRWHRRQFYIDDEEGFAKPAGYQESDSSDEEEASHVTGEAKSLRSRSSSKVRLDESAVDNDLESKSDISSRNTPINERWGGYEFTQPDRNVGVEIVYEAVQEAFNSMIDHFFKDKEDQAMAAKGSRNIRQQHISELQDYKERLQKEDARREQALIDADMERTEALLNTSTLPHSQPQDVDLARDRELQASINTVETSTPSEGHRDPTLPQHRPNDDSTQQYLPRTTEVIVDGSVLGKWYQHEKIEREAKERGGYGRLSLQEFKRKLRDESDIDIGGEGRDEEHFWAEKADLGRFSFLSSWIEMASF</sequence>
<evidence type="ECO:0000313" key="11">
    <source>
        <dbReference type="EMBL" id="KAK5084967.1"/>
    </source>
</evidence>
<dbReference type="Pfam" id="PF13499">
    <property type="entry name" value="EF-hand_7"/>
    <property type="match status" value="1"/>
</dbReference>
<feature type="domain" description="EF-hand" evidence="10">
    <location>
        <begin position="403"/>
        <end position="438"/>
    </location>
</feature>
<protein>
    <recommendedName>
        <fullName evidence="13">Calmodulin</fullName>
    </recommendedName>
</protein>
<evidence type="ECO:0000256" key="4">
    <source>
        <dbReference type="ARBA" id="ARBA00022837"/>
    </source>
</evidence>
<keyword evidence="1" id="KW-0479">Metal-binding</keyword>
<dbReference type="PANTHER" id="PTHR20930">
    <property type="entry name" value="OVARIAN CARCINOMA ANTIGEN CA125-RELATED"/>
    <property type="match status" value="1"/>
</dbReference>
<dbReference type="SUPFAM" id="SSF47473">
    <property type="entry name" value="EF-hand"/>
    <property type="match status" value="1"/>
</dbReference>
<dbReference type="Gene3D" id="3.30.60.90">
    <property type="match status" value="1"/>
</dbReference>